<organism evidence="5 6">
    <name type="scientific">Mucilaginibacter sabulilitoris</name>
    <dbReference type="NCBI Taxonomy" id="1173583"/>
    <lineage>
        <taxon>Bacteria</taxon>
        <taxon>Pseudomonadati</taxon>
        <taxon>Bacteroidota</taxon>
        <taxon>Sphingobacteriia</taxon>
        <taxon>Sphingobacteriales</taxon>
        <taxon>Sphingobacteriaceae</taxon>
        <taxon>Mucilaginibacter</taxon>
    </lineage>
</organism>
<dbReference type="InterPro" id="IPR000743">
    <property type="entry name" value="Glyco_hydro_28"/>
</dbReference>
<dbReference type="EMBL" id="CP139558">
    <property type="protein sequence ID" value="WPU92794.1"/>
    <property type="molecule type" value="Genomic_DNA"/>
</dbReference>
<keyword evidence="6" id="KW-1185">Reference proteome</keyword>
<name>A0ABZ0TM30_9SPHI</name>
<dbReference type="Pfam" id="PF00295">
    <property type="entry name" value="Glyco_hydro_28"/>
    <property type="match status" value="1"/>
</dbReference>
<evidence type="ECO:0000313" key="5">
    <source>
        <dbReference type="EMBL" id="WPU92794.1"/>
    </source>
</evidence>
<dbReference type="Gene3D" id="2.160.20.10">
    <property type="entry name" value="Single-stranded right-handed beta-helix, Pectin lyase-like"/>
    <property type="match status" value="1"/>
</dbReference>
<dbReference type="InterPro" id="IPR012334">
    <property type="entry name" value="Pectin_lyas_fold"/>
</dbReference>
<protein>
    <submittedName>
        <fullName evidence="5">Glycosyl hydrolase family 28 protein</fullName>
    </submittedName>
</protein>
<evidence type="ECO:0000256" key="2">
    <source>
        <dbReference type="ARBA" id="ARBA00022801"/>
    </source>
</evidence>
<dbReference type="PANTHER" id="PTHR31339">
    <property type="entry name" value="PECTIN LYASE-RELATED"/>
    <property type="match status" value="1"/>
</dbReference>
<keyword evidence="3 4" id="KW-0326">Glycosidase</keyword>
<dbReference type="InterPro" id="IPR051801">
    <property type="entry name" value="GH28_Enzymes"/>
</dbReference>
<dbReference type="InterPro" id="IPR006626">
    <property type="entry name" value="PbH1"/>
</dbReference>
<dbReference type="InterPro" id="IPR011050">
    <property type="entry name" value="Pectin_lyase_fold/virulence"/>
</dbReference>
<evidence type="ECO:0000256" key="4">
    <source>
        <dbReference type="RuleBase" id="RU361169"/>
    </source>
</evidence>
<gene>
    <name evidence="5" type="ORF">SNE25_26060</name>
</gene>
<proteinExistence type="inferred from homology"/>
<dbReference type="SUPFAM" id="SSF51126">
    <property type="entry name" value="Pectin lyase-like"/>
    <property type="match status" value="1"/>
</dbReference>
<dbReference type="SMART" id="SM00710">
    <property type="entry name" value="PbH1"/>
    <property type="match status" value="5"/>
</dbReference>
<evidence type="ECO:0000256" key="3">
    <source>
        <dbReference type="ARBA" id="ARBA00023295"/>
    </source>
</evidence>
<dbReference type="Proteomes" id="UP001324380">
    <property type="component" value="Chromosome"/>
</dbReference>
<comment type="similarity">
    <text evidence="1 4">Belongs to the glycosyl hydrolase 28 family.</text>
</comment>
<dbReference type="PANTHER" id="PTHR31339:SF9">
    <property type="entry name" value="PLASMIN AND FIBRONECTIN-BINDING PROTEIN A"/>
    <property type="match status" value="1"/>
</dbReference>
<sequence length="510" mass="56111">MKSLYLFLILLLIGNTIFAQQKLYNIITYGAKPDAKTNNVLSIQKAIDAASANGGGIVLIPAGKFVTGVINLKSGVDLHLDAKAQLLGSTIRADYGVKQASALIVASQQHHIAITGKGTIDGQAVELLKDIYKHLQDGTLEDNEWQVYNPWHQMRPAEANRPKLIEFINCDDISIKNITIKNGLCWIQNYKNCSNLIIDSVKVESTTFLNNDGIDLVDCKNVKVTNSFINAADDGICLKSEDPKGSCEDIYIANCTIRSSASAFKLGTASYGGFKKITVRDIKVYDTFRSAIALESVDGAVLEDIDIRNVTAKNTGNAIFIRLGQRNKKADPGKVRRIYIGNVKAEIPSGKPDKGYSMEGPAVRYPHNVFPSSIVGIPGYPVQDVMLENIEITYRGGAKKETAHFGLDSLDKVPENISDYPEFSMFGELPAWGFYIRHADGIKIKNMTLKYQKDDFRTACIFNDVVGLNLNEVKIPTVKTYPVIIFKNAANPLLKAIQIPGDSKETIKKL</sequence>
<evidence type="ECO:0000313" key="6">
    <source>
        <dbReference type="Proteomes" id="UP001324380"/>
    </source>
</evidence>
<dbReference type="RefSeq" id="WP_321561954.1">
    <property type="nucleotide sequence ID" value="NZ_CP139558.1"/>
</dbReference>
<keyword evidence="2 4" id="KW-0378">Hydrolase</keyword>
<reference evidence="5 6" key="1">
    <citation type="submission" date="2023-11" db="EMBL/GenBank/DDBJ databases">
        <title>Analysis of the Genomes of Mucilaginibacter gossypii cycad 4 and M. sabulilitoris SNA2: microbes with the potential for plant growth promotion.</title>
        <authorList>
            <person name="Hirsch A.M."/>
            <person name="Humm E."/>
            <person name="Rubbi M."/>
            <person name="Del Vecchio G."/>
            <person name="Ha S.M."/>
            <person name="Pellegrini M."/>
            <person name="Gunsalus R.P."/>
        </authorList>
    </citation>
    <scope>NUCLEOTIDE SEQUENCE [LARGE SCALE GENOMIC DNA]</scope>
    <source>
        <strain evidence="5 6">SNA2</strain>
    </source>
</reference>
<accession>A0ABZ0TM30</accession>
<evidence type="ECO:0000256" key="1">
    <source>
        <dbReference type="ARBA" id="ARBA00008834"/>
    </source>
</evidence>
<dbReference type="GO" id="GO:0016787">
    <property type="term" value="F:hydrolase activity"/>
    <property type="evidence" value="ECO:0007669"/>
    <property type="project" value="UniProtKB-KW"/>
</dbReference>